<accession>A0A9P6WQ87</accession>
<protein>
    <submittedName>
        <fullName evidence="2">HIT domain protein</fullName>
    </submittedName>
</protein>
<reference evidence="2" key="1">
    <citation type="submission" date="2020-11" db="EMBL/GenBank/DDBJ databases">
        <title>Kefir isolates.</title>
        <authorList>
            <person name="Marcisauskas S."/>
            <person name="Kim Y."/>
            <person name="Blasche S."/>
        </authorList>
    </citation>
    <scope>NUCLEOTIDE SEQUENCE</scope>
    <source>
        <strain evidence="2">Olga-1</strain>
    </source>
</reference>
<gene>
    <name evidence="2" type="primary">HIT1</name>
    <name evidence="2" type="ORF">C6P40_003376</name>
</gene>
<name>A0A9P6WQ87_9ASCO</name>
<evidence type="ECO:0000313" key="3">
    <source>
        <dbReference type="Proteomes" id="UP000697127"/>
    </source>
</evidence>
<feature type="region of interest" description="Disordered" evidence="1">
    <location>
        <begin position="1"/>
        <end position="30"/>
    </location>
</feature>
<evidence type="ECO:0000313" key="2">
    <source>
        <dbReference type="EMBL" id="KAG0690262.1"/>
    </source>
</evidence>
<dbReference type="OrthoDB" id="18412at2759"/>
<feature type="compositionally biased region" description="Basic and acidic residues" evidence="1">
    <location>
        <begin position="8"/>
        <end position="19"/>
    </location>
</feature>
<comment type="caution">
    <text evidence="2">The sequence shown here is derived from an EMBL/GenBank/DDBJ whole genome shotgun (WGS) entry which is preliminary data.</text>
</comment>
<evidence type="ECO:0000256" key="1">
    <source>
        <dbReference type="SAM" id="MobiDB-lite"/>
    </source>
</evidence>
<organism evidence="2 3">
    <name type="scientific">Pichia californica</name>
    <dbReference type="NCBI Taxonomy" id="460514"/>
    <lineage>
        <taxon>Eukaryota</taxon>
        <taxon>Fungi</taxon>
        <taxon>Dikarya</taxon>
        <taxon>Ascomycota</taxon>
        <taxon>Saccharomycotina</taxon>
        <taxon>Pichiomycetes</taxon>
        <taxon>Pichiales</taxon>
        <taxon>Pichiaceae</taxon>
        <taxon>Pichia</taxon>
    </lineage>
</organism>
<dbReference type="Gene3D" id="1.20.1440.260">
    <property type="match status" value="1"/>
</dbReference>
<proteinExistence type="predicted"/>
<dbReference type="EMBL" id="PUHW01000038">
    <property type="protein sequence ID" value="KAG0690262.1"/>
    <property type="molecule type" value="Genomic_DNA"/>
</dbReference>
<sequence length="120" mass="14054">MDEDIQENELKKEDKKEENDVAISSNNDDVQKIDDPMLSKLCQVPKFQEYMSSPILQFHILTVLEILDNVSLTNEYSKDGRVQIASRKINDLRNGGVEANEYVDEFINWLLIWIEEYNEN</sequence>
<dbReference type="Proteomes" id="UP000697127">
    <property type="component" value="Unassembled WGS sequence"/>
</dbReference>
<keyword evidence="3" id="KW-1185">Reference proteome</keyword>
<dbReference type="AlphaFoldDB" id="A0A9P6WQ87"/>